<dbReference type="InParanoid" id="M3YY67"/>
<name>M3YY67_MUSPF</name>
<evidence type="ECO:0000313" key="1">
    <source>
        <dbReference type="Ensembl" id="ENSMPUP00000016277.1"/>
    </source>
</evidence>
<proteinExistence type="predicted"/>
<reference evidence="1" key="1">
    <citation type="submission" date="2024-06" db="UniProtKB">
        <authorList>
            <consortium name="Ensembl"/>
        </authorList>
    </citation>
    <scope>IDENTIFICATION</scope>
</reference>
<sequence>MLLPLLGACAVVGPFQGPEWEPVRGLLSEDRSCRDPRCCGNLLVLCLFLIWQVQHYWHQVTRTHPSTRKVIKHQAQKLAVTTMLIPNNMD</sequence>
<protein>
    <submittedName>
        <fullName evidence="1">Uncharacterized protein</fullName>
    </submittedName>
</protein>
<dbReference type="AlphaFoldDB" id="M3YY67"/>
<dbReference type="GeneTree" id="ENSGT00900000141218"/>
<dbReference type="HOGENOM" id="CLU_2440290_0_0_1"/>
<dbReference type="PANTHER" id="PTHR22379">
    <property type="entry name" value="RIKEN CDNA 4930407I10 GENE"/>
    <property type="match status" value="1"/>
</dbReference>
<dbReference type="InterPro" id="IPR031715">
    <property type="entry name" value="DUF4727"/>
</dbReference>
<organism evidence="1">
    <name type="scientific">Mustela putorius furo</name>
    <name type="common">European domestic ferret</name>
    <name type="synonym">Mustela furo</name>
    <dbReference type="NCBI Taxonomy" id="9669"/>
    <lineage>
        <taxon>Eukaryota</taxon>
        <taxon>Metazoa</taxon>
        <taxon>Chordata</taxon>
        <taxon>Craniata</taxon>
        <taxon>Vertebrata</taxon>
        <taxon>Euteleostomi</taxon>
        <taxon>Mammalia</taxon>
        <taxon>Eutheria</taxon>
        <taxon>Laurasiatheria</taxon>
        <taxon>Carnivora</taxon>
        <taxon>Caniformia</taxon>
        <taxon>Musteloidea</taxon>
        <taxon>Mustelidae</taxon>
        <taxon>Mustelinae</taxon>
        <taxon>Mustela</taxon>
    </lineage>
</organism>
<dbReference type="PANTHER" id="PTHR22379:SF1">
    <property type="entry name" value="RIKEN CDNA 4930407I10 GENE"/>
    <property type="match status" value="1"/>
</dbReference>
<accession>M3YY67</accession>
<dbReference type="Pfam" id="PF15856">
    <property type="entry name" value="DUF4727"/>
    <property type="match status" value="1"/>
</dbReference>
<dbReference type="EMBL" id="AEYP01076892">
    <property type="status" value="NOT_ANNOTATED_CDS"/>
    <property type="molecule type" value="Genomic_DNA"/>
</dbReference>
<dbReference type="Ensembl" id="ENSMPUT00000016521.1">
    <property type="protein sequence ID" value="ENSMPUP00000016277.1"/>
    <property type="gene ID" value="ENSMPUG00000016380.1"/>
</dbReference>
<dbReference type="eggNOG" id="ENOG502TM1G">
    <property type="taxonomic scope" value="Eukaryota"/>
</dbReference>
<dbReference type="STRING" id="9669.ENSMPUP00000016277"/>